<gene>
    <name evidence="9" type="ORF">LMG6000_04840</name>
</gene>
<keyword evidence="5 7" id="KW-0472">Membrane</keyword>
<evidence type="ECO:0000259" key="8">
    <source>
        <dbReference type="Pfam" id="PF00892"/>
    </source>
</evidence>
<dbReference type="AlphaFoldDB" id="A0A6S7FJ94"/>
<sequence>MSERAQAICAATVTGALVGAAMVSTRAVSSDVSAETLAFLRYAIGAAVLAAPMLRRWSVRFTAKDFCAVAGLGILQFAMLILLLNYALARLPAATCALVFSTLPLVTLCLAIATGRERFSWPRLIGAGVAVSGIALLLQPSAAVAGGAADSWAWAALLGATIIGAACSLLYRPYLRRYPSMYVSVVAMIVSVLFLAGVCLVRNAPLLPSLSGFQWANVMFIGLSSAVGYFCLLWALSRLEASRVMSFQALAPITAVLIELLIGSYPLSWRLTGAFILVLAGVWFGTHERRPTAPESAASPAAGPPNPFRSAD</sequence>
<dbReference type="RefSeq" id="WP_239501020.1">
    <property type="nucleotide sequence ID" value="NZ_CADILH010000009.1"/>
</dbReference>
<dbReference type="InterPro" id="IPR037185">
    <property type="entry name" value="EmrE-like"/>
</dbReference>
<comment type="similarity">
    <text evidence="2">Belongs to the EamA transporter family.</text>
</comment>
<feature type="transmembrane region" description="Helical" evidence="7">
    <location>
        <begin position="152"/>
        <end position="171"/>
    </location>
</feature>
<dbReference type="Proteomes" id="UP000494183">
    <property type="component" value="Unassembled WGS sequence"/>
</dbReference>
<evidence type="ECO:0000256" key="4">
    <source>
        <dbReference type="ARBA" id="ARBA00022989"/>
    </source>
</evidence>
<feature type="transmembrane region" description="Helical" evidence="7">
    <location>
        <begin position="92"/>
        <end position="112"/>
    </location>
</feature>
<accession>A0A6S7FJ94</accession>
<dbReference type="InterPro" id="IPR050638">
    <property type="entry name" value="AA-Vitamin_Transporters"/>
</dbReference>
<organism evidence="9 10">
    <name type="scientific">Achromobacter insolitus</name>
    <dbReference type="NCBI Taxonomy" id="217204"/>
    <lineage>
        <taxon>Bacteria</taxon>
        <taxon>Pseudomonadati</taxon>
        <taxon>Pseudomonadota</taxon>
        <taxon>Betaproteobacteria</taxon>
        <taxon>Burkholderiales</taxon>
        <taxon>Alcaligenaceae</taxon>
        <taxon>Achromobacter</taxon>
    </lineage>
</organism>
<evidence type="ECO:0000256" key="5">
    <source>
        <dbReference type="ARBA" id="ARBA00023136"/>
    </source>
</evidence>
<dbReference type="PANTHER" id="PTHR32322">
    <property type="entry name" value="INNER MEMBRANE TRANSPORTER"/>
    <property type="match status" value="1"/>
</dbReference>
<feature type="region of interest" description="Disordered" evidence="6">
    <location>
        <begin position="290"/>
        <end position="312"/>
    </location>
</feature>
<comment type="subcellular location">
    <subcellularLocation>
        <location evidence="1">Membrane</location>
        <topology evidence="1">Multi-pass membrane protein</topology>
    </subcellularLocation>
</comment>
<feature type="transmembrane region" description="Helical" evidence="7">
    <location>
        <begin position="215"/>
        <end position="237"/>
    </location>
</feature>
<dbReference type="SUPFAM" id="SSF103481">
    <property type="entry name" value="Multidrug resistance efflux transporter EmrE"/>
    <property type="match status" value="2"/>
</dbReference>
<feature type="transmembrane region" description="Helical" evidence="7">
    <location>
        <begin position="183"/>
        <end position="203"/>
    </location>
</feature>
<dbReference type="Gene3D" id="1.10.3730.20">
    <property type="match status" value="1"/>
</dbReference>
<name>A0A6S7FJ94_9BURK</name>
<feature type="compositionally biased region" description="Pro residues" evidence="6">
    <location>
        <begin position="302"/>
        <end position="312"/>
    </location>
</feature>
<keyword evidence="10" id="KW-1185">Reference proteome</keyword>
<feature type="transmembrane region" description="Helical" evidence="7">
    <location>
        <begin position="244"/>
        <end position="262"/>
    </location>
</feature>
<evidence type="ECO:0000313" key="9">
    <source>
        <dbReference type="EMBL" id="CAB3936429.1"/>
    </source>
</evidence>
<dbReference type="InterPro" id="IPR000620">
    <property type="entry name" value="EamA_dom"/>
</dbReference>
<evidence type="ECO:0000256" key="3">
    <source>
        <dbReference type="ARBA" id="ARBA00022692"/>
    </source>
</evidence>
<protein>
    <recommendedName>
        <fullName evidence="8">EamA domain-containing protein</fullName>
    </recommendedName>
</protein>
<evidence type="ECO:0000313" key="10">
    <source>
        <dbReference type="Proteomes" id="UP000494183"/>
    </source>
</evidence>
<evidence type="ECO:0000256" key="1">
    <source>
        <dbReference type="ARBA" id="ARBA00004141"/>
    </source>
</evidence>
<feature type="transmembrane region" description="Helical" evidence="7">
    <location>
        <begin position="66"/>
        <end position="86"/>
    </location>
</feature>
<feature type="transmembrane region" description="Helical" evidence="7">
    <location>
        <begin position="268"/>
        <end position="286"/>
    </location>
</feature>
<feature type="domain" description="EamA" evidence="8">
    <location>
        <begin position="7"/>
        <end position="138"/>
    </location>
</feature>
<proteinExistence type="inferred from homology"/>
<feature type="transmembrane region" description="Helical" evidence="7">
    <location>
        <begin position="37"/>
        <end position="54"/>
    </location>
</feature>
<dbReference type="EMBL" id="CADILH010000009">
    <property type="protein sequence ID" value="CAB3936429.1"/>
    <property type="molecule type" value="Genomic_DNA"/>
</dbReference>
<keyword evidence="4 7" id="KW-1133">Transmembrane helix</keyword>
<evidence type="ECO:0000256" key="2">
    <source>
        <dbReference type="ARBA" id="ARBA00007362"/>
    </source>
</evidence>
<dbReference type="PANTHER" id="PTHR32322:SF2">
    <property type="entry name" value="EAMA DOMAIN-CONTAINING PROTEIN"/>
    <property type="match status" value="1"/>
</dbReference>
<feature type="domain" description="EamA" evidence="8">
    <location>
        <begin position="156"/>
        <end position="284"/>
    </location>
</feature>
<dbReference type="Pfam" id="PF00892">
    <property type="entry name" value="EamA"/>
    <property type="match status" value="2"/>
</dbReference>
<reference evidence="9 10" key="1">
    <citation type="submission" date="2020-04" db="EMBL/GenBank/DDBJ databases">
        <authorList>
            <person name="De Canck E."/>
        </authorList>
    </citation>
    <scope>NUCLEOTIDE SEQUENCE [LARGE SCALE GENOMIC DNA]</scope>
    <source>
        <strain evidence="9 10">LMG 6000</strain>
    </source>
</reference>
<keyword evidence="3 7" id="KW-0812">Transmembrane</keyword>
<evidence type="ECO:0000256" key="7">
    <source>
        <dbReference type="SAM" id="Phobius"/>
    </source>
</evidence>
<evidence type="ECO:0000256" key="6">
    <source>
        <dbReference type="SAM" id="MobiDB-lite"/>
    </source>
</evidence>
<feature type="transmembrane region" description="Helical" evidence="7">
    <location>
        <begin position="124"/>
        <end position="146"/>
    </location>
</feature>
<dbReference type="GO" id="GO:0016020">
    <property type="term" value="C:membrane"/>
    <property type="evidence" value="ECO:0007669"/>
    <property type="project" value="UniProtKB-SubCell"/>
</dbReference>